<feature type="transmembrane region" description="Helical" evidence="6">
    <location>
        <begin position="384"/>
        <end position="405"/>
    </location>
</feature>
<keyword evidence="5 6" id="KW-0472">Membrane</keyword>
<reference evidence="8 9" key="1">
    <citation type="submission" date="2023-09" db="EMBL/GenBank/DDBJ databases">
        <title>Streptomyces sp. nov.: A antagonism against Alternaria gaisen Producing Streptochlin, Isolated from Tamarix root soil.</title>
        <authorList>
            <person name="Chen Y."/>
        </authorList>
    </citation>
    <scope>NUCLEOTIDE SEQUENCE [LARGE SCALE GENOMIC DNA]</scope>
    <source>
        <strain evidence="8 9">TRM76323</strain>
    </source>
</reference>
<feature type="transmembrane region" description="Helical" evidence="6">
    <location>
        <begin position="534"/>
        <end position="552"/>
    </location>
</feature>
<evidence type="ECO:0000256" key="1">
    <source>
        <dbReference type="ARBA" id="ARBA00004651"/>
    </source>
</evidence>
<dbReference type="Gene3D" id="3.60.15.10">
    <property type="entry name" value="Ribonuclease Z/Hydroxyacylglutathione hydrolase-like"/>
    <property type="match status" value="1"/>
</dbReference>
<dbReference type="EMBL" id="JAWCTQ010000013">
    <property type="protein sequence ID" value="MDT9683000.1"/>
    <property type="molecule type" value="Genomic_DNA"/>
</dbReference>
<keyword evidence="9" id="KW-1185">Reference proteome</keyword>
<dbReference type="PANTHER" id="PTHR30619">
    <property type="entry name" value="DNA INTERNALIZATION/COMPETENCE PROTEIN COMEC/REC2"/>
    <property type="match status" value="1"/>
</dbReference>
<accession>A0ABU3QJR4</accession>
<dbReference type="CDD" id="cd07731">
    <property type="entry name" value="ComA-like_MBL-fold"/>
    <property type="match status" value="1"/>
</dbReference>
<protein>
    <submittedName>
        <fullName evidence="8">ComEC/Rec2 family competence protein</fullName>
    </submittedName>
</protein>
<feature type="transmembrane region" description="Helical" evidence="6">
    <location>
        <begin position="509"/>
        <end position="527"/>
    </location>
</feature>
<feature type="transmembrane region" description="Helical" evidence="6">
    <location>
        <begin position="337"/>
        <end position="353"/>
    </location>
</feature>
<dbReference type="InterPro" id="IPR052159">
    <property type="entry name" value="Competence_DNA_uptake"/>
</dbReference>
<dbReference type="InterPro" id="IPR001279">
    <property type="entry name" value="Metallo-B-lactamas"/>
</dbReference>
<keyword evidence="2" id="KW-1003">Cell membrane</keyword>
<dbReference type="SUPFAM" id="SSF56281">
    <property type="entry name" value="Metallo-hydrolase/oxidoreductase"/>
    <property type="match status" value="1"/>
</dbReference>
<dbReference type="Pfam" id="PF00753">
    <property type="entry name" value="Lactamase_B"/>
    <property type="match status" value="1"/>
</dbReference>
<dbReference type="PANTHER" id="PTHR30619:SF1">
    <property type="entry name" value="RECOMBINATION PROTEIN 2"/>
    <property type="match status" value="1"/>
</dbReference>
<feature type="transmembrane region" description="Helical" evidence="6">
    <location>
        <begin position="273"/>
        <end position="292"/>
    </location>
</feature>
<feature type="transmembrane region" description="Helical" evidence="6">
    <location>
        <begin position="75"/>
        <end position="95"/>
    </location>
</feature>
<organism evidence="8 9">
    <name type="scientific">Streptomyces tamarix</name>
    <dbReference type="NCBI Taxonomy" id="3078565"/>
    <lineage>
        <taxon>Bacteria</taxon>
        <taxon>Bacillati</taxon>
        <taxon>Actinomycetota</taxon>
        <taxon>Actinomycetes</taxon>
        <taxon>Kitasatosporales</taxon>
        <taxon>Streptomycetaceae</taxon>
        <taxon>Streptomyces</taxon>
    </lineage>
</organism>
<feature type="transmembrane region" description="Helical" evidence="6">
    <location>
        <begin position="453"/>
        <end position="470"/>
    </location>
</feature>
<feature type="transmembrane region" description="Helical" evidence="6">
    <location>
        <begin position="312"/>
        <end position="331"/>
    </location>
</feature>
<keyword evidence="3 6" id="KW-0812">Transmembrane</keyword>
<dbReference type="Pfam" id="PF03772">
    <property type="entry name" value="Competence"/>
    <property type="match status" value="1"/>
</dbReference>
<evidence type="ECO:0000256" key="3">
    <source>
        <dbReference type="ARBA" id="ARBA00022692"/>
    </source>
</evidence>
<evidence type="ECO:0000256" key="6">
    <source>
        <dbReference type="SAM" id="Phobius"/>
    </source>
</evidence>
<evidence type="ECO:0000313" key="9">
    <source>
        <dbReference type="Proteomes" id="UP001250181"/>
    </source>
</evidence>
<sequence length="819" mass="84008">MPGAASPRQEGPADLRLVAPALAAWAAAALALGLPGWWTVTGVVLCGAVAAALLLGGRPKYVPGPGGRRRRNATACAAVLLCAAAGATSAGLHGADLRRGPVPALAGEHATVTADVTVRSDPRPVVPRVRGNRPMPASVVLNAEVTRVTAPDGAATRVRTPILVMARPGEGGRHGDAWLRLLPSTRLHVTGRLAPPRRSGDPFAAVLYAGTGPPRVTGPPSTPHRTAGQLRAGLREATDGLPADARALLPGLVVGDTSRIPEDLRRAFEATDLTHLLAVSGSNLTIVLLLLIGPAGRATSAERGGLAPRLGVSLRGTALLGGALTLAFVVVCRPEPSVLRAAACGLITLLAIGTGRRRSLIPALAGAVLLLVLYDPWLARGYGFLLSVLATGALLTIAPRWSAALQGRGVPPRVAEALAAAAAAQAVCAPVVAVFAARVSLVAIPCNLSAELAVAPATVLGFAALGIAPLAMPVARLLAECAAWPAGWVASVARTGASLPGAETDWPGGWRGGLLLAAVTAALLLAVRRLPYRPWVAAGCAGALLLAVVRPVPITRVVTGWPPPGWVFAMCDVGQGDATALAVGDGTAVVVDAGPDPEPVDRCLRDLGVSRVPLVLLTHFHADHVSGLPGVLRGRSVGVIQTTGFLDPPGQAAFVRRTAAAAHVPVVHAVPGERRRAGPLDWEVLWPAPVAGFAPEGPNDASVTLLVRTRGGVTLLLLGDLEPPSQRGLWRVHPALPRVDVLKVAHHGSAHQDPELLGRARPRLALVSVGRDNPYGHPSSRTLDALRKAGAAVLRTDRDGAIVVTGSGRDLRAVTRHPP</sequence>
<dbReference type="NCBIfam" id="TIGR00360">
    <property type="entry name" value="ComEC_N-term"/>
    <property type="match status" value="1"/>
</dbReference>
<dbReference type="InterPro" id="IPR036866">
    <property type="entry name" value="RibonucZ/Hydroxyglut_hydro"/>
</dbReference>
<keyword evidence="4 6" id="KW-1133">Transmembrane helix</keyword>
<evidence type="ECO:0000256" key="5">
    <source>
        <dbReference type="ARBA" id="ARBA00023136"/>
    </source>
</evidence>
<evidence type="ECO:0000313" key="8">
    <source>
        <dbReference type="EMBL" id="MDT9683000.1"/>
    </source>
</evidence>
<name>A0ABU3QJR4_9ACTN</name>
<proteinExistence type="predicted"/>
<evidence type="ECO:0000259" key="7">
    <source>
        <dbReference type="SMART" id="SM00849"/>
    </source>
</evidence>
<comment type="caution">
    <text evidence="8">The sequence shown here is derived from an EMBL/GenBank/DDBJ whole genome shotgun (WGS) entry which is preliminary data.</text>
</comment>
<dbReference type="InterPro" id="IPR035681">
    <property type="entry name" value="ComA-like_MBL"/>
</dbReference>
<dbReference type="SMART" id="SM00849">
    <property type="entry name" value="Lactamase_B"/>
    <property type="match status" value="1"/>
</dbReference>
<feature type="transmembrane region" description="Helical" evidence="6">
    <location>
        <begin position="360"/>
        <end position="378"/>
    </location>
</feature>
<evidence type="ECO:0000256" key="2">
    <source>
        <dbReference type="ARBA" id="ARBA00022475"/>
    </source>
</evidence>
<comment type="subcellular location">
    <subcellularLocation>
        <location evidence="1">Cell membrane</location>
        <topology evidence="1">Multi-pass membrane protein</topology>
    </subcellularLocation>
</comment>
<feature type="transmembrane region" description="Helical" evidence="6">
    <location>
        <begin position="417"/>
        <end position="441"/>
    </location>
</feature>
<dbReference type="RefSeq" id="WP_315878126.1">
    <property type="nucleotide sequence ID" value="NZ_JAWCTQ010000013.1"/>
</dbReference>
<feature type="domain" description="Metallo-beta-lactamase" evidence="7">
    <location>
        <begin position="577"/>
        <end position="771"/>
    </location>
</feature>
<evidence type="ECO:0000256" key="4">
    <source>
        <dbReference type="ARBA" id="ARBA00022989"/>
    </source>
</evidence>
<dbReference type="InterPro" id="IPR004477">
    <property type="entry name" value="ComEC_N"/>
</dbReference>
<dbReference type="Proteomes" id="UP001250181">
    <property type="component" value="Unassembled WGS sequence"/>
</dbReference>
<feature type="transmembrane region" description="Helical" evidence="6">
    <location>
        <begin position="22"/>
        <end position="55"/>
    </location>
</feature>
<gene>
    <name evidence="8" type="ORF">RND61_13105</name>
</gene>